<name>A0A9D4AG84_9ROSI</name>
<dbReference type="EMBL" id="JAIQCV010000003">
    <property type="protein sequence ID" value="KAH1114793.1"/>
    <property type="molecule type" value="Genomic_DNA"/>
</dbReference>
<keyword evidence="2" id="KW-1185">Reference proteome</keyword>
<reference evidence="1 2" key="1">
    <citation type="journal article" date="2021" name="Plant Biotechnol. J.">
        <title>Multi-omics assisted identification of the key and species-specific regulatory components of drought-tolerant mechanisms in Gossypium stocksii.</title>
        <authorList>
            <person name="Yu D."/>
            <person name="Ke L."/>
            <person name="Zhang D."/>
            <person name="Wu Y."/>
            <person name="Sun Y."/>
            <person name="Mei J."/>
            <person name="Sun J."/>
            <person name="Sun Y."/>
        </authorList>
    </citation>
    <scope>NUCLEOTIDE SEQUENCE [LARGE SCALE GENOMIC DNA]</scope>
    <source>
        <strain evidence="2">cv. E1</strain>
        <tissue evidence="1">Leaf</tissue>
    </source>
</reference>
<dbReference type="AlphaFoldDB" id="A0A9D4AG84"/>
<evidence type="ECO:0000313" key="2">
    <source>
        <dbReference type="Proteomes" id="UP000828251"/>
    </source>
</evidence>
<comment type="caution">
    <text evidence="1">The sequence shown here is derived from an EMBL/GenBank/DDBJ whole genome shotgun (WGS) entry which is preliminary data.</text>
</comment>
<gene>
    <name evidence="1" type="ORF">J1N35_008171</name>
</gene>
<sequence>MLKGNIPTLEREIENASYRRHFRPITKDQIIEKFMRGIKQHLQEAGFLHISCMLEGTKLEPALINAFVKKWRFETHISSFVWLNIDASHVGIPDELEDIRLLLDQQSEAEYVKVPLIVFALVEMKKSDRVMR</sequence>
<dbReference type="OrthoDB" id="10546790at2759"/>
<protein>
    <recommendedName>
        <fullName evidence="3">Aminotransferase-like plant mobile domain-containing protein</fullName>
    </recommendedName>
</protein>
<proteinExistence type="predicted"/>
<evidence type="ECO:0008006" key="3">
    <source>
        <dbReference type="Google" id="ProtNLM"/>
    </source>
</evidence>
<dbReference type="Proteomes" id="UP000828251">
    <property type="component" value="Unassembled WGS sequence"/>
</dbReference>
<organism evidence="1 2">
    <name type="scientific">Gossypium stocksii</name>
    <dbReference type="NCBI Taxonomy" id="47602"/>
    <lineage>
        <taxon>Eukaryota</taxon>
        <taxon>Viridiplantae</taxon>
        <taxon>Streptophyta</taxon>
        <taxon>Embryophyta</taxon>
        <taxon>Tracheophyta</taxon>
        <taxon>Spermatophyta</taxon>
        <taxon>Magnoliopsida</taxon>
        <taxon>eudicotyledons</taxon>
        <taxon>Gunneridae</taxon>
        <taxon>Pentapetalae</taxon>
        <taxon>rosids</taxon>
        <taxon>malvids</taxon>
        <taxon>Malvales</taxon>
        <taxon>Malvaceae</taxon>
        <taxon>Malvoideae</taxon>
        <taxon>Gossypium</taxon>
    </lineage>
</organism>
<accession>A0A9D4AG84</accession>
<evidence type="ECO:0000313" key="1">
    <source>
        <dbReference type="EMBL" id="KAH1114793.1"/>
    </source>
</evidence>